<evidence type="ECO:0000256" key="1">
    <source>
        <dbReference type="ARBA" id="ARBA00022763"/>
    </source>
</evidence>
<reference evidence="3 4" key="1">
    <citation type="journal article" date="2018" name="Nat. Biotechnol.">
        <title>A standardized bacterial taxonomy based on genome phylogeny substantially revises the tree of life.</title>
        <authorList>
            <person name="Parks D.H."/>
            <person name="Chuvochina M."/>
            <person name="Waite D.W."/>
            <person name="Rinke C."/>
            <person name="Skarshewski A."/>
            <person name="Chaumeil P.A."/>
            <person name="Hugenholtz P."/>
        </authorList>
    </citation>
    <scope>NUCLEOTIDE SEQUENCE [LARGE SCALE GENOMIC DNA]</scope>
    <source>
        <strain evidence="3">UBA11482</strain>
    </source>
</reference>
<dbReference type="AlphaFoldDB" id="A0A354M0X0"/>
<keyword evidence="3" id="KW-0489">Methyltransferase</keyword>
<dbReference type="Proteomes" id="UP000262954">
    <property type="component" value="Unassembled WGS sequence"/>
</dbReference>
<dbReference type="Gene3D" id="1.10.10.10">
    <property type="entry name" value="Winged helix-like DNA-binding domain superfamily/Winged helix DNA-binding domain"/>
    <property type="match status" value="1"/>
</dbReference>
<proteinExistence type="predicted"/>
<dbReference type="InterPro" id="IPR052520">
    <property type="entry name" value="ATL_DNA_repair"/>
</dbReference>
<gene>
    <name evidence="3" type="ORF">DDY73_04080</name>
</gene>
<keyword evidence="3" id="KW-0808">Transferase</keyword>
<dbReference type="NCBIfam" id="TIGR00589">
    <property type="entry name" value="ogt"/>
    <property type="match status" value="1"/>
</dbReference>
<accession>A0A354M0X0</accession>
<dbReference type="EMBL" id="DNWC01000055">
    <property type="protein sequence ID" value="HBJ08159.1"/>
    <property type="molecule type" value="Genomic_DNA"/>
</dbReference>
<protein>
    <submittedName>
        <fullName evidence="3">Cysteine methyltransferase</fullName>
    </submittedName>
</protein>
<dbReference type="GO" id="GO:0006281">
    <property type="term" value="P:DNA repair"/>
    <property type="evidence" value="ECO:0007669"/>
    <property type="project" value="InterPro"/>
</dbReference>
<evidence type="ECO:0000313" key="4">
    <source>
        <dbReference type="Proteomes" id="UP000262954"/>
    </source>
</evidence>
<organism evidence="3 4">
    <name type="scientific">Coprobacter fastidiosus</name>
    <dbReference type="NCBI Taxonomy" id="1099853"/>
    <lineage>
        <taxon>Bacteria</taxon>
        <taxon>Pseudomonadati</taxon>
        <taxon>Bacteroidota</taxon>
        <taxon>Bacteroidia</taxon>
        <taxon>Bacteroidales</taxon>
        <taxon>Barnesiellaceae</taxon>
        <taxon>Coprobacter</taxon>
    </lineage>
</organism>
<keyword evidence="1" id="KW-0227">DNA damage</keyword>
<comment type="caution">
    <text evidence="3">The sequence shown here is derived from an EMBL/GenBank/DDBJ whole genome shotgun (WGS) entry which is preliminary data.</text>
</comment>
<dbReference type="GO" id="GO:0008168">
    <property type="term" value="F:methyltransferase activity"/>
    <property type="evidence" value="ECO:0007669"/>
    <property type="project" value="UniProtKB-KW"/>
</dbReference>
<dbReference type="SUPFAM" id="SSF46767">
    <property type="entry name" value="Methylated DNA-protein cysteine methyltransferase, C-terminal domain"/>
    <property type="match status" value="1"/>
</dbReference>
<feature type="domain" description="Methylated-DNA-[protein]-cysteine S-methyltransferase DNA binding" evidence="2">
    <location>
        <begin position="6"/>
        <end position="82"/>
    </location>
</feature>
<sequence length="109" mass="12584">MNKNEFVIGVYDIIREIPRGSVVTYGQIARLLGKPQCSRMVGQAMSRAPEELHPFCHRVINSQGRLVPGWEEQRNLLEKEGITFKKNGCVDLKKHNWREVAILPKMRKL</sequence>
<dbReference type="InterPro" id="IPR036217">
    <property type="entry name" value="MethylDNA_cys_MeTrfase_DNAb"/>
</dbReference>
<dbReference type="InterPro" id="IPR014048">
    <property type="entry name" value="MethylDNA_cys_MeTrfase_DNA-bd"/>
</dbReference>
<dbReference type="GO" id="GO:0032259">
    <property type="term" value="P:methylation"/>
    <property type="evidence" value="ECO:0007669"/>
    <property type="project" value="UniProtKB-KW"/>
</dbReference>
<evidence type="ECO:0000259" key="2">
    <source>
        <dbReference type="Pfam" id="PF01035"/>
    </source>
</evidence>
<evidence type="ECO:0000313" key="3">
    <source>
        <dbReference type="EMBL" id="HBJ08159.1"/>
    </source>
</evidence>
<name>A0A354M0X0_9BACT</name>
<dbReference type="CDD" id="cd06445">
    <property type="entry name" value="ATase"/>
    <property type="match status" value="1"/>
</dbReference>
<dbReference type="Pfam" id="PF01035">
    <property type="entry name" value="DNA_binding_1"/>
    <property type="match status" value="1"/>
</dbReference>
<dbReference type="PANTHER" id="PTHR42942:SF1">
    <property type="entry name" value="ALKYLTRANSFERASE-LIKE PROTEIN 1"/>
    <property type="match status" value="1"/>
</dbReference>
<dbReference type="PANTHER" id="PTHR42942">
    <property type="entry name" value="6-O-METHYLGUANINE DNA METHYLTRANSFERASE"/>
    <property type="match status" value="1"/>
</dbReference>
<dbReference type="InterPro" id="IPR036388">
    <property type="entry name" value="WH-like_DNA-bd_sf"/>
</dbReference>